<dbReference type="EMBL" id="CAJFCJ010000011">
    <property type="protein sequence ID" value="CAD5119809.1"/>
    <property type="molecule type" value="Genomic_DNA"/>
</dbReference>
<evidence type="ECO:0000256" key="5">
    <source>
        <dbReference type="SAM" id="MobiDB-lite"/>
    </source>
</evidence>
<dbReference type="Proteomes" id="UP000549394">
    <property type="component" value="Unassembled WGS sequence"/>
</dbReference>
<dbReference type="GO" id="GO:0060294">
    <property type="term" value="P:cilium movement involved in cell motility"/>
    <property type="evidence" value="ECO:0007669"/>
    <property type="project" value="TreeGrafter"/>
</dbReference>
<dbReference type="InterPro" id="IPR015943">
    <property type="entry name" value="WD40/YVTN_repeat-like_dom_sf"/>
</dbReference>
<dbReference type="OrthoDB" id="6619788at2759"/>
<dbReference type="GO" id="GO:0036159">
    <property type="term" value="P:inner dynein arm assembly"/>
    <property type="evidence" value="ECO:0007669"/>
    <property type="project" value="TreeGrafter"/>
</dbReference>
<reference evidence="6 7" key="1">
    <citation type="submission" date="2020-08" db="EMBL/GenBank/DDBJ databases">
        <authorList>
            <person name="Hejnol A."/>
        </authorList>
    </citation>
    <scope>NUCLEOTIDE SEQUENCE [LARGE SCALE GENOMIC DNA]</scope>
</reference>
<evidence type="ECO:0000313" key="6">
    <source>
        <dbReference type="EMBL" id="CAD5119809.1"/>
    </source>
</evidence>
<dbReference type="FunFam" id="2.130.10.10:FF:001165">
    <property type="entry name" value="WD repeat-containing protein 63 isoform X3"/>
    <property type="match status" value="1"/>
</dbReference>
<dbReference type="GO" id="GO:0045504">
    <property type="term" value="F:dynein heavy chain binding"/>
    <property type="evidence" value="ECO:0007669"/>
    <property type="project" value="TreeGrafter"/>
</dbReference>
<dbReference type="GO" id="GO:0045503">
    <property type="term" value="F:dynein light chain binding"/>
    <property type="evidence" value="ECO:0007669"/>
    <property type="project" value="TreeGrafter"/>
</dbReference>
<dbReference type="InterPro" id="IPR001680">
    <property type="entry name" value="WD40_rpt"/>
</dbReference>
<organism evidence="6 7">
    <name type="scientific">Dimorphilus gyrociliatus</name>
    <dbReference type="NCBI Taxonomy" id="2664684"/>
    <lineage>
        <taxon>Eukaryota</taxon>
        <taxon>Metazoa</taxon>
        <taxon>Spiralia</taxon>
        <taxon>Lophotrochozoa</taxon>
        <taxon>Annelida</taxon>
        <taxon>Polychaeta</taxon>
        <taxon>Polychaeta incertae sedis</taxon>
        <taxon>Dinophilidae</taxon>
        <taxon>Dimorphilus</taxon>
    </lineage>
</organism>
<dbReference type="SUPFAM" id="SSF50978">
    <property type="entry name" value="WD40 repeat-like"/>
    <property type="match status" value="1"/>
</dbReference>
<dbReference type="InterPro" id="IPR036322">
    <property type="entry name" value="WD40_repeat_dom_sf"/>
</dbReference>
<dbReference type="Gene3D" id="2.130.10.10">
    <property type="entry name" value="YVTN repeat-like/Quinoprotein amine dehydrogenase"/>
    <property type="match status" value="2"/>
</dbReference>
<keyword evidence="7" id="KW-1185">Reference proteome</keyword>
<keyword evidence="4" id="KW-0677">Repeat</keyword>
<gene>
    <name evidence="6" type="ORF">DGYR_LOCUS7996</name>
</gene>
<feature type="compositionally biased region" description="Polar residues" evidence="5">
    <location>
        <begin position="73"/>
        <end position="87"/>
    </location>
</feature>
<keyword evidence="2" id="KW-0963">Cytoplasm</keyword>
<evidence type="ECO:0000256" key="4">
    <source>
        <dbReference type="ARBA" id="ARBA00022737"/>
    </source>
</evidence>
<dbReference type="PANTHER" id="PTHR12442:SF5">
    <property type="entry name" value="DYNEIN AXONEMAL INTERMEDIATE CHAIN 3"/>
    <property type="match status" value="1"/>
</dbReference>
<feature type="compositionally biased region" description="Basic residues" evidence="5">
    <location>
        <begin position="95"/>
        <end position="110"/>
    </location>
</feature>
<feature type="compositionally biased region" description="Basic and acidic residues" evidence="5">
    <location>
        <begin position="123"/>
        <end position="137"/>
    </location>
</feature>
<proteinExistence type="predicted"/>
<dbReference type="PANTHER" id="PTHR12442">
    <property type="entry name" value="DYNEIN INTERMEDIATE CHAIN"/>
    <property type="match status" value="1"/>
</dbReference>
<feature type="region of interest" description="Disordered" evidence="5">
    <location>
        <begin position="1"/>
        <end position="140"/>
    </location>
</feature>
<evidence type="ECO:0000256" key="1">
    <source>
        <dbReference type="ARBA" id="ARBA00004496"/>
    </source>
</evidence>
<evidence type="ECO:0000256" key="2">
    <source>
        <dbReference type="ARBA" id="ARBA00022490"/>
    </source>
</evidence>
<comment type="caution">
    <text evidence="6">The sequence shown here is derived from an EMBL/GenBank/DDBJ whole genome shotgun (WGS) entry which is preliminary data.</text>
</comment>
<evidence type="ECO:0000256" key="3">
    <source>
        <dbReference type="ARBA" id="ARBA00022574"/>
    </source>
</evidence>
<sequence length="1006" mass="113659">MSESPDKRDTPVAGAKTPVEGEVAVAEDKSEAASPEHQQDATPVEEKEKATSRKGSVKASSPSRASGKGEASKPSTAKSGKKSNPMSAKSEVSGKRSKSPAKEKSAKKKERASGKSILTISSRESRQEHTGNDRINTHEISLNEAKSEIIQVAALEADDSSLYPISKRKKIKTKTREISKNKEDSKNTKLEIQDNHSLKKLSKLPREFLNPVQRLKSSSFMKNRVKRAKSELEEKETSSPAAETTIKHRVVVELPENCEPIFLSASTQELFNCTVDKDVTLENPYILLKKDDLLQDIYNRAAVSDFQIFNQKITDYEGEEMLLCYDRDWSFGQNFFIAFTEEAKNFILTPPTETEGEEVEEEIPKYVPPVSKLWTSQGSEKEIINSHTVLNRTLLRMTLEKAHKEFGAPIELGDRVDKEKRPAFDYVECAPFEEKSFDLKRQEIDKGTQAVPEIQENYAQTAWPYPKNAAVQYVPREMEEKEREEIFNSKEMFDVIEKCLPRFHVALQQNEIIDVFYDDWAELAGDDSALGSKADNHLKEYQSFTDLQFSKEKSISCIEWHPTIRGIIAVSITERVSFDERVDQSAKILMTPSLILIWSFHDPIRPQLVLEAPDDIVVFKFNPSDPNIIAGGCVNGQLVLWDITNYSQRLKTQRTQKKKNFNTAFEEESPDHIKVRYCAVSNIEHSHKGPVTDLKWVPGHMEINRLGVPLENKENSCVQLMTCSVDHVVLFWDTRPPKTVQHQQLMDKLTKEPNPMNIPTTFRHLDLAWKPLLRVTLPKSEPGGDHSPTKFSIAEKHGDKKILEELDQLEREKEKAAGLSGLANTIKPGSGHKRALTMLNTHFYVGTEDGELVYVDWMPQKDQDTGKIQTPKADYYHSLHAGPIVSLSRNPFFKDVILCVGGWNFTIWKEGVSSGPIVQSSASKRRLKIAHWSPSRPSVFYVGRDDGSIDVWDLLDRTHEPSLTQSISTSPITAIYPHRVTPRQQLIAVSDASGTLHILEVLGLYN</sequence>
<keyword evidence="3" id="KW-0853">WD repeat</keyword>
<comment type="subcellular location">
    <subcellularLocation>
        <location evidence="1">Cytoplasm</location>
    </subcellularLocation>
</comment>
<dbReference type="InterPro" id="IPR050687">
    <property type="entry name" value="Dynein_IC"/>
</dbReference>
<evidence type="ECO:0000313" key="7">
    <source>
        <dbReference type="Proteomes" id="UP000549394"/>
    </source>
</evidence>
<feature type="compositionally biased region" description="Basic and acidic residues" evidence="5">
    <location>
        <begin position="1"/>
        <end position="10"/>
    </location>
</feature>
<dbReference type="GO" id="GO:0036156">
    <property type="term" value="C:inner dynein arm"/>
    <property type="evidence" value="ECO:0007669"/>
    <property type="project" value="TreeGrafter"/>
</dbReference>
<protein>
    <submittedName>
        <fullName evidence="6">DgyrCDS8393</fullName>
    </submittedName>
</protein>
<dbReference type="AlphaFoldDB" id="A0A7I8VTZ5"/>
<accession>A0A7I8VTZ5</accession>
<name>A0A7I8VTZ5_9ANNE</name>
<dbReference type="SMART" id="SM00320">
    <property type="entry name" value="WD40"/>
    <property type="match status" value="4"/>
</dbReference>